<proteinExistence type="inferred from homology"/>
<gene>
    <name evidence="7" type="ORF">RDI58_009788</name>
</gene>
<dbReference type="Proteomes" id="UP001371456">
    <property type="component" value="Unassembled WGS sequence"/>
</dbReference>
<dbReference type="EMBL" id="JBANQN010000004">
    <property type="protein sequence ID" value="KAK6790707.1"/>
    <property type="molecule type" value="Genomic_DNA"/>
</dbReference>
<dbReference type="PANTHER" id="PTHR48044:SF11">
    <property type="entry name" value="GLYCOSYLTRANSFERASE"/>
    <property type="match status" value="1"/>
</dbReference>
<evidence type="ECO:0000256" key="4">
    <source>
        <dbReference type="RuleBase" id="RU003718"/>
    </source>
</evidence>
<evidence type="ECO:0000256" key="1">
    <source>
        <dbReference type="ARBA" id="ARBA00009995"/>
    </source>
</evidence>
<dbReference type="InterPro" id="IPR035595">
    <property type="entry name" value="UDP_glycos_trans_CS"/>
</dbReference>
<feature type="domain" description="Glycosyltransferase N-terminal" evidence="6">
    <location>
        <begin position="7"/>
        <end position="241"/>
    </location>
</feature>
<dbReference type="CDD" id="cd03784">
    <property type="entry name" value="GT1_Gtf-like"/>
    <property type="match status" value="1"/>
</dbReference>
<reference evidence="7 8" key="1">
    <citation type="submission" date="2024-02" db="EMBL/GenBank/DDBJ databases">
        <title>de novo genome assembly of Solanum bulbocastanum strain 11H21.</title>
        <authorList>
            <person name="Hosaka A.J."/>
        </authorList>
    </citation>
    <scope>NUCLEOTIDE SEQUENCE [LARGE SCALE GENOMIC DNA]</scope>
    <source>
        <tissue evidence="7">Young leaves</tissue>
    </source>
</reference>
<dbReference type="InterPro" id="IPR002213">
    <property type="entry name" value="UDP_glucos_trans"/>
</dbReference>
<dbReference type="PROSITE" id="PS00375">
    <property type="entry name" value="UDPGT"/>
    <property type="match status" value="1"/>
</dbReference>
<evidence type="ECO:0000256" key="2">
    <source>
        <dbReference type="ARBA" id="ARBA00022676"/>
    </source>
</evidence>
<evidence type="ECO:0000313" key="7">
    <source>
        <dbReference type="EMBL" id="KAK6790707.1"/>
    </source>
</evidence>
<keyword evidence="8" id="KW-1185">Reference proteome</keyword>
<comment type="caution">
    <text evidence="7">The sequence shown here is derived from an EMBL/GenBank/DDBJ whole genome shotgun (WGS) entry which is preliminary data.</text>
</comment>
<dbReference type="Pfam" id="PF00201">
    <property type="entry name" value="UDPGT"/>
    <property type="match status" value="1"/>
</dbReference>
<protein>
    <recommendedName>
        <fullName evidence="5">Glycosyltransferase</fullName>
        <ecNumber evidence="5">2.4.1.-</ecNumber>
    </recommendedName>
</protein>
<evidence type="ECO:0000256" key="5">
    <source>
        <dbReference type="RuleBase" id="RU362057"/>
    </source>
</evidence>
<name>A0AAN8YFQ1_SOLBU</name>
<dbReference type="InterPro" id="IPR058980">
    <property type="entry name" value="Glyco_transf_N"/>
</dbReference>
<dbReference type="Pfam" id="PF26168">
    <property type="entry name" value="Glyco_transf_N"/>
    <property type="match status" value="1"/>
</dbReference>
<dbReference type="EC" id="2.4.1.-" evidence="5"/>
<organism evidence="7 8">
    <name type="scientific">Solanum bulbocastanum</name>
    <name type="common">Wild potato</name>
    <dbReference type="NCBI Taxonomy" id="147425"/>
    <lineage>
        <taxon>Eukaryota</taxon>
        <taxon>Viridiplantae</taxon>
        <taxon>Streptophyta</taxon>
        <taxon>Embryophyta</taxon>
        <taxon>Tracheophyta</taxon>
        <taxon>Spermatophyta</taxon>
        <taxon>Magnoliopsida</taxon>
        <taxon>eudicotyledons</taxon>
        <taxon>Gunneridae</taxon>
        <taxon>Pentapetalae</taxon>
        <taxon>asterids</taxon>
        <taxon>lamiids</taxon>
        <taxon>Solanales</taxon>
        <taxon>Solanaceae</taxon>
        <taxon>Solanoideae</taxon>
        <taxon>Solaneae</taxon>
        <taxon>Solanum</taxon>
    </lineage>
</organism>
<evidence type="ECO:0000256" key="3">
    <source>
        <dbReference type="ARBA" id="ARBA00022679"/>
    </source>
</evidence>
<dbReference type="FunFam" id="3.40.50.2000:FF:000060">
    <property type="entry name" value="Glycosyltransferase"/>
    <property type="match status" value="1"/>
</dbReference>
<dbReference type="AlphaFoldDB" id="A0AAN8YFQ1"/>
<sequence>MATTNNSIIVAMVPFSRFTHVNQLFLLARLIAFHNIPVHLLCLAEFNKDLKQRLKGEYFELAKNIHFNDIFLSQDECKRSKEEDYDDERVLPIMELLEKQSESLQRTCLELSMNAKKLVIIYDSIMKDYLGDVHTLPNVETCIFHSGSAISKYSLLRQSIDELNVTVVDDHEKLLKQMHEEFPAMDSCFPPGMELFEKDLYEWDLNSGEFMISSREVEGKYLDLLANAKNKKPLWALGPLHMLLQSHHDSTSKAPRHECIEFLNNQDVNSVIYVSFGTGIKLSQEQLNELAFGLEKCNQRFIWVIGKGDHSNNNDNDNTIELPQGFEERVKGRGMMVRNWVPQLEILGHPSTGGFLSHCGWNSCMESISMGVPIIAWPNEWDQPYNAVLVTNVLKIGILLCNWTHKDKLVTSELIEKSIEILMNTTQGEEMRKRAVELSNKIKSSFSPGGVTTKEVESFISYITK</sequence>
<keyword evidence="2 4" id="KW-0328">Glycosyltransferase</keyword>
<keyword evidence="3 4" id="KW-0808">Transferase</keyword>
<dbReference type="GO" id="GO:0008194">
    <property type="term" value="F:UDP-glycosyltransferase activity"/>
    <property type="evidence" value="ECO:0007669"/>
    <property type="project" value="InterPro"/>
</dbReference>
<accession>A0AAN8YFQ1</accession>
<dbReference type="Gene3D" id="3.40.50.2000">
    <property type="entry name" value="Glycogen Phosphorylase B"/>
    <property type="match status" value="2"/>
</dbReference>
<evidence type="ECO:0000259" key="6">
    <source>
        <dbReference type="Pfam" id="PF26168"/>
    </source>
</evidence>
<comment type="similarity">
    <text evidence="1 4">Belongs to the UDP-glycosyltransferase family.</text>
</comment>
<evidence type="ECO:0000313" key="8">
    <source>
        <dbReference type="Proteomes" id="UP001371456"/>
    </source>
</evidence>
<dbReference type="PANTHER" id="PTHR48044">
    <property type="entry name" value="GLYCOSYLTRANSFERASE"/>
    <property type="match status" value="1"/>
</dbReference>
<dbReference type="SUPFAM" id="SSF53756">
    <property type="entry name" value="UDP-Glycosyltransferase/glycogen phosphorylase"/>
    <property type="match status" value="1"/>
</dbReference>
<dbReference type="GO" id="GO:0016138">
    <property type="term" value="P:glycoside biosynthetic process"/>
    <property type="evidence" value="ECO:0007669"/>
    <property type="project" value="UniProtKB-ARBA"/>
</dbReference>